<sequence length="83" mass="8425">MAVLVLAGEPRLWQMMLLTALGGTGQAFFSPAAEGMLMSSVRGAQASRAFAVFRMAMRGAVVGGAALGGAMVAAIRPGGVRSR</sequence>
<keyword evidence="1" id="KW-0812">Transmembrane</keyword>
<dbReference type="Proteomes" id="UP000053260">
    <property type="component" value="Unassembled WGS sequence"/>
</dbReference>
<gene>
    <name evidence="2" type="ORF">AQJ91_31525</name>
</gene>
<dbReference type="AlphaFoldDB" id="A0A101UUR6"/>
<evidence type="ECO:0000313" key="3">
    <source>
        <dbReference type="Proteomes" id="UP000053260"/>
    </source>
</evidence>
<evidence type="ECO:0008006" key="4">
    <source>
        <dbReference type="Google" id="ProtNLM"/>
    </source>
</evidence>
<dbReference type="SUPFAM" id="SSF103473">
    <property type="entry name" value="MFS general substrate transporter"/>
    <property type="match status" value="1"/>
</dbReference>
<feature type="transmembrane region" description="Helical" evidence="1">
    <location>
        <begin position="56"/>
        <end position="75"/>
    </location>
</feature>
<keyword evidence="3" id="KW-1185">Reference proteome</keyword>
<accession>A0A101UUR6</accession>
<organism evidence="2 3">
    <name type="scientific">Streptomyces dysideae</name>
    <dbReference type="NCBI Taxonomy" id="909626"/>
    <lineage>
        <taxon>Bacteria</taxon>
        <taxon>Bacillati</taxon>
        <taxon>Actinomycetota</taxon>
        <taxon>Actinomycetes</taxon>
        <taxon>Kitasatosporales</taxon>
        <taxon>Streptomycetaceae</taxon>
        <taxon>Streptomyces</taxon>
    </lineage>
</organism>
<evidence type="ECO:0000313" key="2">
    <source>
        <dbReference type="EMBL" id="KUO17244.1"/>
    </source>
</evidence>
<name>A0A101UUR6_9ACTN</name>
<protein>
    <recommendedName>
        <fullName evidence="4">Major facilitator superfamily (MFS) profile domain-containing protein</fullName>
    </recommendedName>
</protein>
<comment type="caution">
    <text evidence="2">The sequence shown here is derived from an EMBL/GenBank/DDBJ whole genome shotgun (WGS) entry which is preliminary data.</text>
</comment>
<evidence type="ECO:0000256" key="1">
    <source>
        <dbReference type="SAM" id="Phobius"/>
    </source>
</evidence>
<dbReference type="EMBL" id="LMXB01000078">
    <property type="protein sequence ID" value="KUO17244.1"/>
    <property type="molecule type" value="Genomic_DNA"/>
</dbReference>
<reference evidence="2 3" key="1">
    <citation type="submission" date="2015-10" db="EMBL/GenBank/DDBJ databases">
        <title>Draft genome sequence of Streptomyces sp. RV15, isolated from a marine sponge.</title>
        <authorList>
            <person name="Ruckert C."/>
            <person name="Abdelmohsen U.R."/>
            <person name="Winkler A."/>
            <person name="Hentschel U."/>
            <person name="Kalinowski J."/>
            <person name="Kampfer P."/>
            <person name="Glaeser S."/>
        </authorList>
    </citation>
    <scope>NUCLEOTIDE SEQUENCE [LARGE SCALE GENOMIC DNA]</scope>
    <source>
        <strain evidence="2 3">RV15</strain>
    </source>
</reference>
<dbReference type="STRING" id="909626.AQJ91_31525"/>
<dbReference type="InterPro" id="IPR036259">
    <property type="entry name" value="MFS_trans_sf"/>
</dbReference>
<proteinExistence type="predicted"/>
<keyword evidence="1" id="KW-0472">Membrane</keyword>
<keyword evidence="1" id="KW-1133">Transmembrane helix</keyword>
<dbReference type="Gene3D" id="1.20.1250.20">
    <property type="entry name" value="MFS general substrate transporter like domains"/>
    <property type="match status" value="1"/>
</dbReference>